<accession>A0A8S1TGV5</accession>
<keyword evidence="4" id="KW-1185">Reference proteome</keyword>
<keyword evidence="1" id="KW-0863">Zinc-finger</keyword>
<protein>
    <recommendedName>
        <fullName evidence="2">DBF4-type domain-containing protein</fullName>
    </recommendedName>
</protein>
<comment type="caution">
    <text evidence="3">The sequence shown here is derived from an EMBL/GenBank/DDBJ whole genome shotgun (WGS) entry which is preliminary data.</text>
</comment>
<feature type="domain" description="DBF4-type" evidence="2">
    <location>
        <begin position="109"/>
        <end position="158"/>
    </location>
</feature>
<keyword evidence="1" id="KW-0479">Metal-binding</keyword>
<keyword evidence="1" id="KW-0862">Zinc</keyword>
<evidence type="ECO:0000313" key="3">
    <source>
        <dbReference type="EMBL" id="CAD8152445.1"/>
    </source>
</evidence>
<dbReference type="EMBL" id="CAJJDO010000023">
    <property type="protein sequence ID" value="CAD8152445.1"/>
    <property type="molecule type" value="Genomic_DNA"/>
</dbReference>
<dbReference type="AlphaFoldDB" id="A0A8S1TGV5"/>
<organism evidence="3 4">
    <name type="scientific">Paramecium pentaurelia</name>
    <dbReference type="NCBI Taxonomy" id="43138"/>
    <lineage>
        <taxon>Eukaryota</taxon>
        <taxon>Sar</taxon>
        <taxon>Alveolata</taxon>
        <taxon>Ciliophora</taxon>
        <taxon>Intramacronucleata</taxon>
        <taxon>Oligohymenophorea</taxon>
        <taxon>Peniculida</taxon>
        <taxon>Parameciidae</taxon>
        <taxon>Paramecium</taxon>
    </lineage>
</organism>
<dbReference type="InterPro" id="IPR006572">
    <property type="entry name" value="Znf_DBF"/>
</dbReference>
<evidence type="ECO:0000313" key="4">
    <source>
        <dbReference type="Proteomes" id="UP000689195"/>
    </source>
</evidence>
<proteinExistence type="predicted"/>
<sequence length="384" mass="46751">MIHSLKPKKRCQQICNEHQFILIPKSKSNECWIKSQITLDYCPVYNEFTGQFENIVPIQNFDRQPGLPTFILEQDRTQYQFNLERYQQEHQLKIEEQRIKKTKMFVPKPGKKHRYCGVCKKNYEEYLDHIQSQEHINTFNTYRSVNLIRTLIQGFQNVINHEFSDQKQSSILFCDSNTKIPMNKENFVAYFDQERIGVRFQKQQIKDIPMLEYKIPSSKRGRPTKPKQKKETIKKAKVQEDIPIIPHYQPNTYLDFYYLQQQYLQAQQQIQNQQQQYLCYQQPQQQYFRDQMQYFNQNAQLDLQFYQSLMQQQQHFLQLKEIEERREYSDRSSLWQKLIQLTNYQQPTQNEIVQLLHSIIEQYECNPRNNQNLNHNNNNDQQFQ</sequence>
<reference evidence="3" key="1">
    <citation type="submission" date="2021-01" db="EMBL/GenBank/DDBJ databases">
        <authorList>
            <consortium name="Genoscope - CEA"/>
            <person name="William W."/>
        </authorList>
    </citation>
    <scope>NUCLEOTIDE SEQUENCE</scope>
</reference>
<evidence type="ECO:0000259" key="2">
    <source>
        <dbReference type="PROSITE" id="PS51265"/>
    </source>
</evidence>
<name>A0A8S1TGV5_9CILI</name>
<dbReference type="PROSITE" id="PS51265">
    <property type="entry name" value="ZF_DBF4"/>
    <property type="match status" value="1"/>
</dbReference>
<evidence type="ECO:0000256" key="1">
    <source>
        <dbReference type="PROSITE-ProRule" id="PRU00600"/>
    </source>
</evidence>
<dbReference type="GO" id="GO:0003676">
    <property type="term" value="F:nucleic acid binding"/>
    <property type="evidence" value="ECO:0007669"/>
    <property type="project" value="InterPro"/>
</dbReference>
<dbReference type="Proteomes" id="UP000689195">
    <property type="component" value="Unassembled WGS sequence"/>
</dbReference>
<dbReference type="GO" id="GO:0008270">
    <property type="term" value="F:zinc ion binding"/>
    <property type="evidence" value="ECO:0007669"/>
    <property type="project" value="UniProtKB-KW"/>
</dbReference>
<gene>
    <name evidence="3" type="ORF">PPENT_87.1.T0230055</name>
</gene>
<dbReference type="OrthoDB" id="303526at2759"/>